<evidence type="ECO:0000313" key="3">
    <source>
        <dbReference type="Proteomes" id="UP000658656"/>
    </source>
</evidence>
<accession>A0A8H9M835</accession>
<dbReference type="Proteomes" id="UP000658656">
    <property type="component" value="Unassembled WGS sequence"/>
</dbReference>
<dbReference type="SUPFAM" id="SSF51445">
    <property type="entry name" value="(Trans)glycosidases"/>
    <property type="match status" value="1"/>
</dbReference>
<gene>
    <name evidence="2" type="ORF">GCM10017566_00220</name>
</gene>
<dbReference type="InterPro" id="IPR036365">
    <property type="entry name" value="PGBD-like_sf"/>
</dbReference>
<reference evidence="2" key="1">
    <citation type="journal article" date="2014" name="Int. J. Syst. Evol. Microbiol.">
        <title>Complete genome sequence of Corynebacterium casei LMG S-19264T (=DSM 44701T), isolated from a smear-ripened cheese.</title>
        <authorList>
            <consortium name="US DOE Joint Genome Institute (JGI-PGF)"/>
            <person name="Walter F."/>
            <person name="Albersmeier A."/>
            <person name="Kalinowski J."/>
            <person name="Ruckert C."/>
        </authorList>
    </citation>
    <scope>NUCLEOTIDE SEQUENCE</scope>
    <source>
        <strain evidence="2">CGMCC 4.7679</strain>
    </source>
</reference>
<organism evidence="2 3">
    <name type="scientific">Amycolatopsis bartoniae</name>
    <dbReference type="NCBI Taxonomy" id="941986"/>
    <lineage>
        <taxon>Bacteria</taxon>
        <taxon>Bacillati</taxon>
        <taxon>Actinomycetota</taxon>
        <taxon>Actinomycetes</taxon>
        <taxon>Pseudonocardiales</taxon>
        <taxon>Pseudonocardiaceae</taxon>
        <taxon>Amycolatopsis</taxon>
    </lineage>
</organism>
<evidence type="ECO:0000259" key="1">
    <source>
        <dbReference type="Pfam" id="PF08924"/>
    </source>
</evidence>
<evidence type="ECO:0000313" key="2">
    <source>
        <dbReference type="EMBL" id="GHF31757.1"/>
    </source>
</evidence>
<reference evidence="2" key="2">
    <citation type="submission" date="2020-09" db="EMBL/GenBank/DDBJ databases">
        <authorList>
            <person name="Sun Q."/>
            <person name="Zhou Y."/>
        </authorList>
    </citation>
    <scope>NUCLEOTIDE SEQUENCE</scope>
    <source>
        <strain evidence="2">CGMCC 4.7679</strain>
    </source>
</reference>
<dbReference type="InterPro" id="IPR015020">
    <property type="entry name" value="Rv2525c-like_Glyco_Hydro-like"/>
</dbReference>
<sequence>MDELVLRAQRFINSYSVEGIPAVEENGKTSWEVMYALTRALQYELGLTTLSDNFGPATLARLQSQYPVIDAGTHYANLLRIVQSGLYCKGYDGGEIDGLYNDRVAASVDELKTNMGVDVAFPRGLTPKVFKALLNMDPYVVVAGGREDIRSVQQWLNGRYVGRANFFILPCDGHFSRDVQKGLMLAIQFQLGFSDDVATGVFGPATKEGLRNNPLTVGSTGTWVNLFSAAMLFNRRPGVVFTGTFDSLLSGQVRVFQDFVKLPVTGNGDFPTWASLLVSTGDNTRRGTACDTVTQVTAARAQALRAAGYQYVGRYLSNVPGSTLNKMIQPGELDTIVAGGLRVFPIYQTFGGSAEYFNYAQGTVDALAAIERARYYGFKAGTTIYFAVDFDALDYQVTDNVIPHFRGIADALRAHSAGYGPSIYGPRNVCSRVGDLGLVVNSFASDMSTGFSGNLGYPMPENWAFDQISTVSVGSGTGLIEIDNNIVSGRDSGQGSFAPAPIASNLDVDFDMAQRAQLLSEVQNYLVSIGVPEDSFPLPEPTVRTTTSAFGLLMQYDAIVTALARQLRMRKSLIQCPLFWEMRKFNVLDPIADDNVIAYYRDGNPLGSPDSSTGLAQIFAATAINSHNHCVTQNIIGGRILDTSSDGDMWEVWQQLHSDDGYNISTVPLVLIWNASLLGQGRPGLDYGEEDTRRVMGRYNSTDPDGEYGYQLIGLYRVFEKYNAPLRG</sequence>
<proteinExistence type="predicted"/>
<feature type="domain" description="Rv2525c-like glycoside hydrolase-like" evidence="1">
    <location>
        <begin position="302"/>
        <end position="487"/>
    </location>
</feature>
<protein>
    <recommendedName>
        <fullName evidence="1">Rv2525c-like glycoside hydrolase-like domain-containing protein</fullName>
    </recommendedName>
</protein>
<dbReference type="Pfam" id="PF08924">
    <property type="entry name" value="Rv2525c_GlyHyd-like"/>
    <property type="match status" value="1"/>
</dbReference>
<name>A0A8H9M835_9PSEU</name>
<dbReference type="RefSeq" id="WP_145933668.1">
    <property type="nucleotide sequence ID" value="NZ_BNAV01000001.1"/>
</dbReference>
<keyword evidence="3" id="KW-1185">Reference proteome</keyword>
<dbReference type="EMBL" id="BNAV01000001">
    <property type="protein sequence ID" value="GHF31757.1"/>
    <property type="molecule type" value="Genomic_DNA"/>
</dbReference>
<dbReference type="Gene3D" id="3.20.20.80">
    <property type="entry name" value="Glycosidases"/>
    <property type="match status" value="1"/>
</dbReference>
<dbReference type="CDD" id="cd06418">
    <property type="entry name" value="GH25_BacA-like"/>
    <property type="match status" value="1"/>
</dbReference>
<dbReference type="SUPFAM" id="SSF47090">
    <property type="entry name" value="PGBD-like"/>
    <property type="match status" value="1"/>
</dbReference>
<dbReference type="InterPro" id="IPR017853">
    <property type="entry name" value="GH"/>
</dbReference>
<dbReference type="OrthoDB" id="1795295at2"/>
<comment type="caution">
    <text evidence="2">The sequence shown here is derived from an EMBL/GenBank/DDBJ whole genome shotgun (WGS) entry which is preliminary data.</text>
</comment>
<dbReference type="AlphaFoldDB" id="A0A8H9M835"/>